<evidence type="ECO:0000313" key="3">
    <source>
        <dbReference type="EMBL" id="KAA9375745.1"/>
    </source>
</evidence>
<accession>A0A5J5JZ67</accession>
<dbReference type="InterPro" id="IPR012296">
    <property type="entry name" value="Nuclease_put_TT1808"/>
</dbReference>
<dbReference type="Pfam" id="PF05685">
    <property type="entry name" value="Uma2"/>
    <property type="match status" value="1"/>
</dbReference>
<dbReference type="RefSeq" id="WP_150936978.1">
    <property type="nucleotide sequence ID" value="NZ_VYTZ01000010.1"/>
</dbReference>
<keyword evidence="3" id="KW-0255">Endonuclease</keyword>
<keyword evidence="3" id="KW-0378">Hydrolase</keyword>
<reference evidence="3 4" key="1">
    <citation type="submission" date="2019-09" db="EMBL/GenBank/DDBJ databases">
        <title>Screening of Novel Bioactive Compounds from Soil-Associated.</title>
        <authorList>
            <person name="Gong X."/>
        </authorList>
    </citation>
    <scope>NUCLEOTIDE SEQUENCE [LARGE SCALE GENOMIC DNA]</scope>
    <source>
        <strain evidence="3 4">Gxj-6</strain>
    </source>
</reference>
<comment type="caution">
    <text evidence="3">The sequence shown here is derived from an EMBL/GenBank/DDBJ whole genome shotgun (WGS) entry which is preliminary data.</text>
</comment>
<dbReference type="Proteomes" id="UP000327011">
    <property type="component" value="Unassembled WGS sequence"/>
</dbReference>
<keyword evidence="3" id="KW-0540">Nuclease</keyword>
<proteinExistence type="predicted"/>
<dbReference type="PANTHER" id="PTHR35400:SF3">
    <property type="entry name" value="SLL1072 PROTEIN"/>
    <property type="match status" value="1"/>
</dbReference>
<keyword evidence="4" id="KW-1185">Reference proteome</keyword>
<dbReference type="SUPFAM" id="SSF52980">
    <property type="entry name" value="Restriction endonuclease-like"/>
    <property type="match status" value="1"/>
</dbReference>
<protein>
    <submittedName>
        <fullName evidence="3">Uma2 family endonuclease</fullName>
    </submittedName>
</protein>
<dbReference type="CDD" id="cd06260">
    <property type="entry name" value="DUF820-like"/>
    <property type="match status" value="1"/>
</dbReference>
<gene>
    <name evidence="3" type="ORF">F5972_26490</name>
</gene>
<dbReference type="GO" id="GO:0004519">
    <property type="term" value="F:endonuclease activity"/>
    <property type="evidence" value="ECO:0007669"/>
    <property type="project" value="UniProtKB-KW"/>
</dbReference>
<feature type="region of interest" description="Disordered" evidence="1">
    <location>
        <begin position="1"/>
        <end position="20"/>
    </location>
</feature>
<dbReference type="PANTHER" id="PTHR35400">
    <property type="entry name" value="SLR1083 PROTEIN"/>
    <property type="match status" value="1"/>
</dbReference>
<evidence type="ECO:0000256" key="1">
    <source>
        <dbReference type="SAM" id="MobiDB-lite"/>
    </source>
</evidence>
<dbReference type="AlphaFoldDB" id="A0A5J5JZ67"/>
<sequence length="215" mass="23746">MAMPARSTEAPMQAREARAARSPWRVPGELEVEEWFELNTQADDGSRYELIDGSLIVSPAPLPMHQWIGDNLRAALQEAAPEDLVAITATGLLLDGKPGVIPDIMVVDRQPVRDGASVIRPEWVRLVVEIVSRSTTMTDRVVKPAKYAEAGIPGFWRIETHPFRGQADERLPVVFTYRLGEDGQYQLIHRVGAGEVVAVGEPFKVAIDPEAFARV</sequence>
<dbReference type="Gene3D" id="3.90.1570.10">
    <property type="entry name" value="tt1808, chain A"/>
    <property type="match status" value="1"/>
</dbReference>
<feature type="domain" description="Putative restriction endonuclease" evidence="2">
    <location>
        <begin position="35"/>
        <end position="203"/>
    </location>
</feature>
<evidence type="ECO:0000259" key="2">
    <source>
        <dbReference type="Pfam" id="PF05685"/>
    </source>
</evidence>
<dbReference type="InterPro" id="IPR008538">
    <property type="entry name" value="Uma2"/>
</dbReference>
<dbReference type="EMBL" id="VYTZ01000010">
    <property type="protein sequence ID" value="KAA9375745.1"/>
    <property type="molecule type" value="Genomic_DNA"/>
</dbReference>
<dbReference type="InterPro" id="IPR011335">
    <property type="entry name" value="Restrct_endonuc-II-like"/>
</dbReference>
<evidence type="ECO:0000313" key="4">
    <source>
        <dbReference type="Proteomes" id="UP000327011"/>
    </source>
</evidence>
<name>A0A5J5JZ67_9ACTN</name>
<organism evidence="3 4">
    <name type="scientific">Microbispora cellulosiformans</name>
    <dbReference type="NCBI Taxonomy" id="2614688"/>
    <lineage>
        <taxon>Bacteria</taxon>
        <taxon>Bacillati</taxon>
        <taxon>Actinomycetota</taxon>
        <taxon>Actinomycetes</taxon>
        <taxon>Streptosporangiales</taxon>
        <taxon>Streptosporangiaceae</taxon>
        <taxon>Microbispora</taxon>
    </lineage>
</organism>